<name>A0A7K3QVN4_9ACTN</name>
<comment type="caution">
    <text evidence="1">The sequence shown here is derived from an EMBL/GenBank/DDBJ whole genome shotgun (WGS) entry which is preliminary data.</text>
</comment>
<evidence type="ECO:0000313" key="1">
    <source>
        <dbReference type="EMBL" id="NEB93899.1"/>
    </source>
</evidence>
<proteinExistence type="predicted"/>
<dbReference type="Proteomes" id="UP000470520">
    <property type="component" value="Unassembled WGS sequence"/>
</dbReference>
<evidence type="ECO:0000313" key="2">
    <source>
        <dbReference type="Proteomes" id="UP000470520"/>
    </source>
</evidence>
<sequence>MTSAVTVVDLLEASVLEELSGEVVGSDFGYDAAAEFGRDGDRWDWHGVS</sequence>
<organism evidence="1 2">
    <name type="scientific">Streptomyces bauhiniae</name>
    <dbReference type="NCBI Taxonomy" id="2340725"/>
    <lineage>
        <taxon>Bacteria</taxon>
        <taxon>Bacillati</taxon>
        <taxon>Actinomycetota</taxon>
        <taxon>Actinomycetes</taxon>
        <taxon>Kitasatosporales</taxon>
        <taxon>Streptomycetaceae</taxon>
        <taxon>Streptomyces</taxon>
    </lineage>
</organism>
<accession>A0A7K3QVN4</accession>
<dbReference type="RefSeq" id="WP_164190429.1">
    <property type="nucleotide sequence ID" value="NZ_JAAGMR010000223.1"/>
</dbReference>
<protein>
    <submittedName>
        <fullName evidence="1">Uncharacterized protein</fullName>
    </submittedName>
</protein>
<gene>
    <name evidence="1" type="ORF">G3I21_19760</name>
</gene>
<dbReference type="EMBL" id="JAAGMR010000223">
    <property type="protein sequence ID" value="NEB93899.1"/>
    <property type="molecule type" value="Genomic_DNA"/>
</dbReference>
<dbReference type="AlphaFoldDB" id="A0A7K3QVN4"/>
<reference evidence="1 2" key="1">
    <citation type="submission" date="2020-01" db="EMBL/GenBank/DDBJ databases">
        <title>Insect and environment-associated Actinomycetes.</title>
        <authorList>
            <person name="Currrie C."/>
            <person name="Chevrette M."/>
            <person name="Carlson C."/>
            <person name="Stubbendieck R."/>
            <person name="Wendt-Pienkowski E."/>
        </authorList>
    </citation>
    <scope>NUCLEOTIDE SEQUENCE [LARGE SCALE GENOMIC DNA]</scope>
    <source>
        <strain evidence="1 2">SID7754</strain>
    </source>
</reference>